<dbReference type="EMBL" id="AP024484">
    <property type="protein sequence ID" value="BCS84501.1"/>
    <property type="molecule type" value="Genomic_DNA"/>
</dbReference>
<evidence type="ECO:0000313" key="2">
    <source>
        <dbReference type="Proteomes" id="UP001319045"/>
    </source>
</evidence>
<dbReference type="Proteomes" id="UP001319045">
    <property type="component" value="Chromosome"/>
</dbReference>
<sequence length="87" mass="9772">MEAEISTNKRQTAFRLNEGLIEALKIKARHANRSLNNYVESILLDAVYNTPNEDTRKAIEEARSGKSAGKLDMSNYDAFLKSLNAIK</sequence>
<dbReference type="InterPro" id="IPR010985">
    <property type="entry name" value="Ribbon_hlx_hlx"/>
</dbReference>
<organism evidence="1 2">
    <name type="scientific">Prevotella herbatica</name>
    <dbReference type="NCBI Taxonomy" id="2801997"/>
    <lineage>
        <taxon>Bacteria</taxon>
        <taxon>Pseudomonadati</taxon>
        <taxon>Bacteroidota</taxon>
        <taxon>Bacteroidia</taxon>
        <taxon>Bacteroidales</taxon>
        <taxon>Prevotellaceae</taxon>
        <taxon>Prevotella</taxon>
    </lineage>
</organism>
<protein>
    <recommendedName>
        <fullName evidence="3">Toxin-antitoxin system protein</fullName>
    </recommendedName>
</protein>
<proteinExistence type="predicted"/>
<dbReference type="RefSeq" id="WP_207154670.1">
    <property type="nucleotide sequence ID" value="NZ_AP024484.1"/>
</dbReference>
<dbReference type="Gene3D" id="1.10.1220.10">
    <property type="entry name" value="Met repressor-like"/>
    <property type="match status" value="1"/>
</dbReference>
<gene>
    <name evidence="1" type="ORF">prwr041_03940</name>
</gene>
<dbReference type="InterPro" id="IPR013321">
    <property type="entry name" value="Arc_rbn_hlx_hlx"/>
</dbReference>
<reference evidence="1 2" key="1">
    <citation type="journal article" date="2022" name="Int. J. Syst. Evol. Microbiol.">
        <title>Prevotella herbatica sp. nov., a plant polysaccharide-decomposing anaerobic bacterium isolated from a methanogenic reactor.</title>
        <authorList>
            <person name="Uek A."/>
            <person name="Tonouchi A."/>
            <person name="Kaku N."/>
            <person name="Ueki K."/>
        </authorList>
    </citation>
    <scope>NUCLEOTIDE SEQUENCE [LARGE SCALE GENOMIC DNA]</scope>
    <source>
        <strain evidence="1 2">WR041</strain>
    </source>
</reference>
<name>A0ABM7NVV6_9BACT</name>
<accession>A0ABM7NVV6</accession>
<keyword evidence="2" id="KW-1185">Reference proteome</keyword>
<evidence type="ECO:0000313" key="1">
    <source>
        <dbReference type="EMBL" id="BCS84501.1"/>
    </source>
</evidence>
<dbReference type="SUPFAM" id="SSF47598">
    <property type="entry name" value="Ribbon-helix-helix"/>
    <property type="match status" value="1"/>
</dbReference>
<evidence type="ECO:0008006" key="3">
    <source>
        <dbReference type="Google" id="ProtNLM"/>
    </source>
</evidence>